<keyword evidence="2" id="KW-1185">Reference proteome</keyword>
<name>A0A4R6IDG5_9SPHI</name>
<reference evidence="1 2" key="1">
    <citation type="submission" date="2019-03" db="EMBL/GenBank/DDBJ databases">
        <title>Genomic Encyclopedia of Archaeal and Bacterial Type Strains, Phase II (KMG-II): from individual species to whole genera.</title>
        <authorList>
            <person name="Goeker M."/>
        </authorList>
    </citation>
    <scope>NUCLEOTIDE SEQUENCE [LARGE SCALE GENOMIC DNA]</scope>
    <source>
        <strain evidence="1 2">DSM 19034</strain>
    </source>
</reference>
<dbReference type="EMBL" id="SNWM01000005">
    <property type="protein sequence ID" value="TDO20310.1"/>
    <property type="molecule type" value="Genomic_DNA"/>
</dbReference>
<accession>A0A4R6IDG5</accession>
<dbReference type="Proteomes" id="UP000295499">
    <property type="component" value="Unassembled WGS sequence"/>
</dbReference>
<organism evidence="1 2">
    <name type="scientific">Pedobacter duraquae</name>
    <dbReference type="NCBI Taxonomy" id="425511"/>
    <lineage>
        <taxon>Bacteria</taxon>
        <taxon>Pseudomonadati</taxon>
        <taxon>Bacteroidota</taxon>
        <taxon>Sphingobacteriia</taxon>
        <taxon>Sphingobacteriales</taxon>
        <taxon>Sphingobacteriaceae</taxon>
        <taxon>Pedobacter</taxon>
    </lineage>
</organism>
<comment type="caution">
    <text evidence="1">The sequence shown here is derived from an EMBL/GenBank/DDBJ whole genome shotgun (WGS) entry which is preliminary data.</text>
</comment>
<protein>
    <submittedName>
        <fullName evidence="1">Uncharacterized protein</fullName>
    </submittedName>
</protein>
<gene>
    <name evidence="1" type="ORF">CLV32_4070</name>
</gene>
<evidence type="ECO:0000313" key="1">
    <source>
        <dbReference type="EMBL" id="TDO20310.1"/>
    </source>
</evidence>
<dbReference type="AlphaFoldDB" id="A0A4R6IDG5"/>
<proteinExistence type="predicted"/>
<sequence>MVINSKFSLKNSNYETDLNKKDMEPTNLESTIIFSDRINSIQPYDLMQLHRYDNMGGNAS</sequence>
<evidence type="ECO:0000313" key="2">
    <source>
        <dbReference type="Proteomes" id="UP000295499"/>
    </source>
</evidence>